<keyword evidence="3" id="KW-0238">DNA-binding</keyword>
<evidence type="ECO:0000256" key="5">
    <source>
        <dbReference type="ARBA" id="ARBA00023242"/>
    </source>
</evidence>
<evidence type="ECO:0000256" key="1">
    <source>
        <dbReference type="ARBA" id="ARBA00004123"/>
    </source>
</evidence>
<dbReference type="InterPro" id="IPR015300">
    <property type="entry name" value="DNA-bd_pseudobarrel_sf"/>
</dbReference>
<feature type="compositionally biased region" description="Low complexity" evidence="6">
    <location>
        <begin position="422"/>
        <end position="431"/>
    </location>
</feature>
<dbReference type="SUPFAM" id="SSF101936">
    <property type="entry name" value="DNA-binding pseudobarrel domain"/>
    <property type="match status" value="3"/>
</dbReference>
<dbReference type="GO" id="GO:0003677">
    <property type="term" value="F:DNA binding"/>
    <property type="evidence" value="ECO:0007669"/>
    <property type="project" value="UniProtKB-KW"/>
</dbReference>
<evidence type="ECO:0000256" key="2">
    <source>
        <dbReference type="ARBA" id="ARBA00023015"/>
    </source>
</evidence>
<comment type="subcellular location">
    <subcellularLocation>
        <location evidence="1">Nucleus</location>
    </subcellularLocation>
</comment>
<sequence>MARSGSESYVSRSVNWDLIPVGLEEEMMAIEENANEENARQQLDLIRCQSIASAQMVCGSDPRQVVAASTEEVRSVWHLSVVADVRPFRWHASDKAICGTSAERMASETSLLQILVFGERLLRDCSPWFNYFIYVDYFCVTFVFTMSTESDRAAAEKAAADKRIADEADASAAVNCLISQQLPQFAMGAYELAWRYSASPAISFQSGIYGMNSVSIFPRRSFLSISKTTGSAFPCRFFYSAATSSTGASRRGRVAALPRTRAEEDDRGGDAGHFGELNISKMSNPCECCRIKLKFLRQINGNFMHSLVIPEWFVNQFGGKIWGTVRLETSDGNMYDVGVTESMNRTILKSGWATFVDANQIEENYSLMFRYLGNARFEVTIFDSNGKENTWCCSGMRNASGVHKPSSFDVDNSSSRGGTTQSSASEGSDSDGSQKERSYSSEESSAEYNLSIDNPVESDDVRNYYVLSGKCDLTEAQELKLHAFVQKIRPEIPMLVVLMKKSNVRHHGDLVIRKDYAHKYLPCKDTNIILQLPRKNKIWECKFQIRPSGSTDAGRRNLSLGDFVGDNLVREGDICLFEPMTNTKQKRFTMTVHILDKLSIDHSPGRTTDIGSNHGRRCTKMGGVKTKPPINGEEYSSQHEECGVSDNSEECSEPPFMLPHRSCLTPAQENKVLEKIKDIESDSELPFYVAIMGKINVCRGSSHYIHPPILNFGFRYAARYLGEKFAAGHHGGKCNAINLVLQREGKSRPWPTKLRYTHVMRASSQQMRVIKGWPSFARDNRLREGDLCLFKLMENEEQLTMMVYIIRREKC</sequence>
<feature type="domain" description="TF-B3" evidence="7">
    <location>
        <begin position="292"/>
        <end position="385"/>
    </location>
</feature>
<dbReference type="CDD" id="cd10017">
    <property type="entry name" value="B3_DNA"/>
    <property type="match status" value="3"/>
</dbReference>
<name>M8CCB3_AEGTA</name>
<reference evidence="8" key="1">
    <citation type="submission" date="2015-06" db="UniProtKB">
        <authorList>
            <consortium name="EnsemblPlants"/>
        </authorList>
    </citation>
    <scope>IDENTIFICATION</scope>
</reference>
<dbReference type="GO" id="GO:0005634">
    <property type="term" value="C:nucleus"/>
    <property type="evidence" value="ECO:0007669"/>
    <property type="project" value="UniProtKB-SubCell"/>
</dbReference>
<feature type="domain" description="TF-B3" evidence="7">
    <location>
        <begin position="739"/>
        <end position="809"/>
    </location>
</feature>
<dbReference type="PROSITE" id="PS50863">
    <property type="entry name" value="B3"/>
    <property type="match status" value="2"/>
</dbReference>
<dbReference type="Pfam" id="PF02362">
    <property type="entry name" value="B3"/>
    <property type="match status" value="2"/>
</dbReference>
<evidence type="ECO:0000256" key="3">
    <source>
        <dbReference type="ARBA" id="ARBA00023125"/>
    </source>
</evidence>
<accession>M8CCB3</accession>
<proteinExistence type="predicted"/>
<protein>
    <submittedName>
        <fullName evidence="8">B3 domain-containing protein</fullName>
    </submittedName>
</protein>
<feature type="region of interest" description="Disordered" evidence="6">
    <location>
        <begin position="605"/>
        <end position="636"/>
    </location>
</feature>
<organism evidence="8">
    <name type="scientific">Aegilops tauschii</name>
    <name type="common">Tausch's goatgrass</name>
    <name type="synonym">Aegilops squarrosa</name>
    <dbReference type="NCBI Taxonomy" id="37682"/>
    <lineage>
        <taxon>Eukaryota</taxon>
        <taxon>Viridiplantae</taxon>
        <taxon>Streptophyta</taxon>
        <taxon>Embryophyta</taxon>
        <taxon>Tracheophyta</taxon>
        <taxon>Spermatophyta</taxon>
        <taxon>Magnoliopsida</taxon>
        <taxon>Liliopsida</taxon>
        <taxon>Poales</taxon>
        <taxon>Poaceae</taxon>
        <taxon>BOP clade</taxon>
        <taxon>Pooideae</taxon>
        <taxon>Triticodae</taxon>
        <taxon>Triticeae</taxon>
        <taxon>Triticinae</taxon>
        <taxon>Aegilops</taxon>
    </lineage>
</organism>
<dbReference type="InterPro" id="IPR003340">
    <property type="entry name" value="B3_DNA-bd"/>
</dbReference>
<keyword evidence="2" id="KW-0805">Transcription regulation</keyword>
<dbReference type="PANTHER" id="PTHR31391:SF23">
    <property type="entry name" value="B3 DOMAIN-CONTAINING PROTEIN OS03G0619800"/>
    <property type="match status" value="1"/>
</dbReference>
<dbReference type="AlphaFoldDB" id="M8CCB3"/>
<dbReference type="Gene3D" id="2.40.330.10">
    <property type="entry name" value="DNA-binding pseudobarrel domain"/>
    <property type="match status" value="3"/>
</dbReference>
<evidence type="ECO:0000313" key="8">
    <source>
        <dbReference type="EnsemblPlants" id="EMT32039"/>
    </source>
</evidence>
<evidence type="ECO:0000256" key="4">
    <source>
        <dbReference type="ARBA" id="ARBA00023163"/>
    </source>
</evidence>
<dbReference type="EnsemblPlants" id="EMT32039">
    <property type="protein sequence ID" value="EMT32039"/>
    <property type="gene ID" value="F775_03280"/>
</dbReference>
<keyword evidence="4" id="KW-0804">Transcription</keyword>
<dbReference type="ExpressionAtlas" id="M8CCB3">
    <property type="expression patterns" value="baseline"/>
</dbReference>
<evidence type="ECO:0000259" key="7">
    <source>
        <dbReference type="PROSITE" id="PS50863"/>
    </source>
</evidence>
<evidence type="ECO:0000256" key="6">
    <source>
        <dbReference type="SAM" id="MobiDB-lite"/>
    </source>
</evidence>
<dbReference type="PANTHER" id="PTHR31391">
    <property type="entry name" value="B3 DOMAIN-CONTAINING PROTEIN OS11G0197600-RELATED"/>
    <property type="match status" value="1"/>
</dbReference>
<keyword evidence="5" id="KW-0539">Nucleus</keyword>
<dbReference type="InterPro" id="IPR044837">
    <property type="entry name" value="REM16-like"/>
</dbReference>
<dbReference type="SMART" id="SM01019">
    <property type="entry name" value="B3"/>
    <property type="match status" value="3"/>
</dbReference>
<feature type="compositionally biased region" description="Polar residues" evidence="6">
    <location>
        <begin position="409"/>
        <end position="421"/>
    </location>
</feature>
<feature type="region of interest" description="Disordered" evidence="6">
    <location>
        <begin position="404"/>
        <end position="452"/>
    </location>
</feature>